<keyword evidence="4" id="KW-0964">Secreted</keyword>
<evidence type="ECO:0000256" key="2">
    <source>
        <dbReference type="ARBA" id="ARBA00004613"/>
    </source>
</evidence>
<organism evidence="11 12">
    <name type="scientific">Lottiidibacillus patelloidae</name>
    <dbReference type="NCBI Taxonomy" id="2670334"/>
    <lineage>
        <taxon>Bacteria</taxon>
        <taxon>Bacillati</taxon>
        <taxon>Bacillota</taxon>
        <taxon>Bacilli</taxon>
        <taxon>Bacillales</taxon>
        <taxon>Bacillaceae</taxon>
        <taxon>Lottiidibacillus</taxon>
    </lineage>
</organism>
<evidence type="ECO:0000256" key="1">
    <source>
        <dbReference type="ARBA" id="ARBA00001913"/>
    </source>
</evidence>
<gene>
    <name evidence="11" type="ORF">CIB95_12100</name>
</gene>
<dbReference type="Pfam" id="PF04122">
    <property type="entry name" value="CW_binding_2"/>
    <property type="match status" value="3"/>
</dbReference>
<reference evidence="12" key="1">
    <citation type="submission" date="2017-08" db="EMBL/GenBank/DDBJ databases">
        <authorList>
            <person name="Huang Z."/>
        </authorList>
    </citation>
    <scope>NUCLEOTIDE SEQUENCE [LARGE SCALE GENOMIC DNA]</scope>
    <source>
        <strain evidence="12">SA5d-4</strain>
    </source>
</reference>
<dbReference type="GO" id="GO:0006508">
    <property type="term" value="P:proteolysis"/>
    <property type="evidence" value="ECO:0007669"/>
    <property type="project" value="UniProtKB-KW"/>
</dbReference>
<proteinExistence type="inferred from homology"/>
<keyword evidence="5 9" id="KW-0645">Protease</keyword>
<evidence type="ECO:0000256" key="9">
    <source>
        <dbReference type="PROSITE-ProRule" id="PRU01240"/>
    </source>
</evidence>
<keyword evidence="7 9" id="KW-0720">Serine protease</keyword>
<comment type="cofactor">
    <cofactor evidence="1">
        <name>Ca(2+)</name>
        <dbReference type="ChEBI" id="CHEBI:29108"/>
    </cofactor>
</comment>
<dbReference type="GO" id="GO:0004252">
    <property type="term" value="F:serine-type endopeptidase activity"/>
    <property type="evidence" value="ECO:0007669"/>
    <property type="project" value="UniProtKB-UniRule"/>
</dbReference>
<evidence type="ECO:0000256" key="8">
    <source>
        <dbReference type="ARBA" id="ARBA00022837"/>
    </source>
</evidence>
<dbReference type="EMBL" id="NPIA01000006">
    <property type="protein sequence ID" value="OZM56508.1"/>
    <property type="molecule type" value="Genomic_DNA"/>
</dbReference>
<name>A0A263BSG2_9BACI</name>
<dbReference type="Gene3D" id="3.40.50.12090">
    <property type="match status" value="2"/>
</dbReference>
<comment type="similarity">
    <text evidence="3 9">Belongs to the peptidase S8 family.</text>
</comment>
<comment type="caution">
    <text evidence="11">The sequence shown here is derived from an EMBL/GenBank/DDBJ whole genome shotgun (WGS) entry which is preliminary data.</text>
</comment>
<dbReference type="RefSeq" id="WP_094925528.1">
    <property type="nucleotide sequence ID" value="NZ_NPIA01000006.1"/>
</dbReference>
<dbReference type="Proteomes" id="UP000217083">
    <property type="component" value="Unassembled WGS sequence"/>
</dbReference>
<evidence type="ECO:0000259" key="10">
    <source>
        <dbReference type="Pfam" id="PF00082"/>
    </source>
</evidence>
<accession>A0A263BSG2</accession>
<feature type="active site" description="Charge relay system" evidence="9">
    <location>
        <position position="152"/>
    </location>
</feature>
<evidence type="ECO:0000256" key="6">
    <source>
        <dbReference type="ARBA" id="ARBA00022801"/>
    </source>
</evidence>
<dbReference type="PANTHER" id="PTHR43806:SF11">
    <property type="entry name" value="CEREVISIN-RELATED"/>
    <property type="match status" value="1"/>
</dbReference>
<dbReference type="InterPro" id="IPR015500">
    <property type="entry name" value="Peptidase_S8_subtilisin-rel"/>
</dbReference>
<dbReference type="InterPro" id="IPR007253">
    <property type="entry name" value="Cell_wall-bd_2"/>
</dbReference>
<feature type="active site" description="Charge relay system" evidence="9">
    <location>
        <position position="119"/>
    </location>
</feature>
<evidence type="ECO:0000256" key="7">
    <source>
        <dbReference type="ARBA" id="ARBA00022825"/>
    </source>
</evidence>
<dbReference type="PROSITE" id="PS00136">
    <property type="entry name" value="SUBTILASE_ASP"/>
    <property type="match status" value="1"/>
</dbReference>
<dbReference type="InterPro" id="IPR022398">
    <property type="entry name" value="Peptidase_S8_His-AS"/>
</dbReference>
<dbReference type="PROSITE" id="PS00137">
    <property type="entry name" value="SUBTILASE_HIS"/>
    <property type="match status" value="1"/>
</dbReference>
<evidence type="ECO:0000313" key="12">
    <source>
        <dbReference type="Proteomes" id="UP000217083"/>
    </source>
</evidence>
<dbReference type="PANTHER" id="PTHR43806">
    <property type="entry name" value="PEPTIDASE S8"/>
    <property type="match status" value="1"/>
</dbReference>
<dbReference type="SUPFAM" id="SSF52743">
    <property type="entry name" value="Subtilisin-like"/>
    <property type="match status" value="1"/>
</dbReference>
<evidence type="ECO:0000313" key="11">
    <source>
        <dbReference type="EMBL" id="OZM56508.1"/>
    </source>
</evidence>
<dbReference type="Gene3D" id="3.40.50.200">
    <property type="entry name" value="Peptidase S8/S53 domain"/>
    <property type="match status" value="1"/>
</dbReference>
<feature type="domain" description="Peptidase S8/S53" evidence="10">
    <location>
        <begin position="111"/>
        <end position="345"/>
    </location>
</feature>
<comment type="subcellular location">
    <subcellularLocation>
        <location evidence="2">Secreted</location>
    </subcellularLocation>
</comment>
<dbReference type="GO" id="GO:0005576">
    <property type="term" value="C:extracellular region"/>
    <property type="evidence" value="ECO:0007669"/>
    <property type="project" value="UniProtKB-SubCell"/>
</dbReference>
<keyword evidence="8" id="KW-0106">Calcium</keyword>
<dbReference type="InterPro" id="IPR000209">
    <property type="entry name" value="Peptidase_S8/S53_dom"/>
</dbReference>
<feature type="active site" description="Charge relay system" evidence="9">
    <location>
        <position position="305"/>
    </location>
</feature>
<sequence>MLAKTMKYITTTTILLVAFILLTTVGHAGDEAKLIVKYKGDKKVVILNVASHELEKRVFRLEKNPNVQYVEYDAPIYLAETSVNDPNYIEQEQLFNMMYIPGAWQHYNPQDEIVIAIIDTGVDLDHPDLASQLVEGYNFIEEGNPPEDTHGHGSHVAGLVGALTNNEVGIASAALNVKMMPIKVLDGNSGNISNLIKGIEFAVEKNVDIINLSLGSYVNMKSLRDAIKLAYENDILVVCAVGNDNDSDIMYPAYYKEVLAVASTNETNSEKANFSNYGITVDVVAPGVGIYSTWLDGYNYQNGTSMSTAIVTSIAAMIRQQEPWLSNDQIKQMIEETAVPIVSQYSLGNGAVHAEKALLHVYNKNRIYGKSAIDTAVEISKTGWSQLKEKTIVIDGQEVTGKFVIVASGNTFPDSLAAAPLTTYLDSPLLLQRKATINPVNVAELERLQATNVIIIGGEGAITETVAEDLRNLELTVHRVSGSSRYETAVKLNELIPYQSKKAIIVSGENFPDALSVSSYAAQLNIPILYVSKNKIKNEVLQYIQDYQITETYVIGGTGVISEEVIESLPSPTRIFGSNRYETSFEVIKYFGVVNAREVYFATGENFPDALAGSALGGKNNNPVFLVKPETNSSILNQFLQYARDNNVTNYRIFGGNSAITIKKAWNIDKMLQSPE</sequence>
<dbReference type="PRINTS" id="PR00723">
    <property type="entry name" value="SUBTILISIN"/>
</dbReference>
<evidence type="ECO:0000256" key="3">
    <source>
        <dbReference type="ARBA" id="ARBA00011073"/>
    </source>
</evidence>
<keyword evidence="6 9" id="KW-0378">Hydrolase</keyword>
<dbReference type="InterPro" id="IPR036852">
    <property type="entry name" value="Peptidase_S8/S53_dom_sf"/>
</dbReference>
<dbReference type="InterPro" id="IPR050131">
    <property type="entry name" value="Peptidase_S8_subtilisin-like"/>
</dbReference>
<evidence type="ECO:0000256" key="5">
    <source>
        <dbReference type="ARBA" id="ARBA00022670"/>
    </source>
</evidence>
<keyword evidence="12" id="KW-1185">Reference proteome</keyword>
<protein>
    <recommendedName>
        <fullName evidence="10">Peptidase S8/S53 domain-containing protein</fullName>
    </recommendedName>
</protein>
<evidence type="ECO:0000256" key="4">
    <source>
        <dbReference type="ARBA" id="ARBA00022525"/>
    </source>
</evidence>
<dbReference type="Pfam" id="PF00082">
    <property type="entry name" value="Peptidase_S8"/>
    <property type="match status" value="1"/>
</dbReference>
<reference evidence="11 12" key="2">
    <citation type="submission" date="2017-09" db="EMBL/GenBank/DDBJ databases">
        <title>Bacillus patelloidae sp. nov., isolated from the intestinal tract of a marine limpet.</title>
        <authorList>
            <person name="Liu R."/>
            <person name="Dong C."/>
            <person name="Shao Z."/>
        </authorList>
    </citation>
    <scope>NUCLEOTIDE SEQUENCE [LARGE SCALE GENOMIC DNA]</scope>
    <source>
        <strain evidence="11 12">SA5d-4</strain>
    </source>
</reference>
<dbReference type="AlphaFoldDB" id="A0A263BSG2"/>
<dbReference type="InterPro" id="IPR023827">
    <property type="entry name" value="Peptidase_S8_Asp-AS"/>
</dbReference>
<dbReference type="PROSITE" id="PS51892">
    <property type="entry name" value="SUBTILASE"/>
    <property type="match status" value="1"/>
</dbReference>